<dbReference type="GO" id="GO:0005829">
    <property type="term" value="C:cytosol"/>
    <property type="evidence" value="ECO:0007669"/>
    <property type="project" value="TreeGrafter"/>
</dbReference>
<evidence type="ECO:0000256" key="2">
    <source>
        <dbReference type="ARBA" id="ARBA00021980"/>
    </source>
</evidence>
<dbReference type="Proteomes" id="UP000824193">
    <property type="component" value="Unassembled WGS sequence"/>
</dbReference>
<evidence type="ECO:0000256" key="1">
    <source>
        <dbReference type="ARBA" id="ARBA00011888"/>
    </source>
</evidence>
<dbReference type="EMBL" id="DXFW01000019">
    <property type="protein sequence ID" value="HIX05685.1"/>
    <property type="molecule type" value="Genomic_DNA"/>
</dbReference>
<dbReference type="Gene3D" id="3.40.50.1580">
    <property type="entry name" value="Nucleoside phosphorylase domain"/>
    <property type="match status" value="1"/>
</dbReference>
<proteinExistence type="predicted"/>
<reference evidence="7" key="2">
    <citation type="submission" date="2021-04" db="EMBL/GenBank/DDBJ databases">
        <authorList>
            <person name="Gilroy R."/>
        </authorList>
    </citation>
    <scope>NUCLEOTIDE SEQUENCE</scope>
    <source>
        <strain evidence="7">2239</strain>
    </source>
</reference>
<dbReference type="Pfam" id="PF01048">
    <property type="entry name" value="PNP_UDP_1"/>
    <property type="match status" value="1"/>
</dbReference>
<dbReference type="CDD" id="cd09006">
    <property type="entry name" value="PNP_EcPNPI-like"/>
    <property type="match status" value="1"/>
</dbReference>
<organism evidence="7 8">
    <name type="scientific">Candidatus Allofournierella pullicola</name>
    <dbReference type="NCBI Taxonomy" id="2838596"/>
    <lineage>
        <taxon>Bacteria</taxon>
        <taxon>Bacillati</taxon>
        <taxon>Bacillota</taxon>
        <taxon>Clostridia</taxon>
        <taxon>Eubacteriales</taxon>
        <taxon>Oscillospiraceae</taxon>
        <taxon>Allofournierella</taxon>
    </lineage>
</organism>
<accession>A0A9D1V402</accession>
<dbReference type="PANTHER" id="PTHR43691:SF11">
    <property type="entry name" value="FI09636P-RELATED"/>
    <property type="match status" value="1"/>
</dbReference>
<comment type="catalytic activity">
    <reaction evidence="5">
        <text>uridine + phosphate = alpha-D-ribose 1-phosphate + uracil</text>
        <dbReference type="Rhea" id="RHEA:24388"/>
        <dbReference type="ChEBI" id="CHEBI:16704"/>
        <dbReference type="ChEBI" id="CHEBI:17568"/>
        <dbReference type="ChEBI" id="CHEBI:43474"/>
        <dbReference type="ChEBI" id="CHEBI:57720"/>
        <dbReference type="EC" id="2.4.2.3"/>
    </reaction>
</comment>
<keyword evidence="4" id="KW-0808">Transferase</keyword>
<dbReference type="NCBIfam" id="NF004489">
    <property type="entry name" value="PRK05819.1"/>
    <property type="match status" value="1"/>
</dbReference>
<keyword evidence="3" id="KW-0328">Glycosyltransferase</keyword>
<evidence type="ECO:0000256" key="4">
    <source>
        <dbReference type="ARBA" id="ARBA00022679"/>
    </source>
</evidence>
<evidence type="ECO:0000256" key="3">
    <source>
        <dbReference type="ARBA" id="ARBA00022676"/>
    </source>
</evidence>
<dbReference type="GO" id="GO:0004731">
    <property type="term" value="F:purine-nucleoside phosphorylase activity"/>
    <property type="evidence" value="ECO:0007669"/>
    <property type="project" value="InterPro"/>
</dbReference>
<evidence type="ECO:0000259" key="6">
    <source>
        <dbReference type="Pfam" id="PF01048"/>
    </source>
</evidence>
<sequence length="250" mass="27441">MINLFGPGLLRAPKGSIAETVLLPGDPLRARYLAERYLEDVKCYNTNRGMYGYTGVYKGVRVSVQGTGMGTSSIMECAYELIEDHGCRNLIRIGTAGSKELDVHVGDTILSTASASESNNTVMDFGEYDFVPTSDFTLLKTAYDCAKENGIPVHVGVSACGDVLYKEPDQPQSYLDPWKGYKMVASEMEGTGLLVAASRYPQVRALLLITCSDHQIYKSEDTPLAQRETAYNNMMKVALETAYKLAEEGR</sequence>
<name>A0A9D1V402_9FIRM</name>
<dbReference type="SUPFAM" id="SSF53167">
    <property type="entry name" value="Purine and uridine phosphorylases"/>
    <property type="match status" value="1"/>
</dbReference>
<dbReference type="AlphaFoldDB" id="A0A9D1V402"/>
<protein>
    <recommendedName>
        <fullName evidence="2">Uridine phosphorylase</fullName>
        <ecNumber evidence="1">2.4.2.3</ecNumber>
    </recommendedName>
</protein>
<reference evidence="7" key="1">
    <citation type="journal article" date="2021" name="PeerJ">
        <title>Extensive microbial diversity within the chicken gut microbiome revealed by metagenomics and culture.</title>
        <authorList>
            <person name="Gilroy R."/>
            <person name="Ravi A."/>
            <person name="Getino M."/>
            <person name="Pursley I."/>
            <person name="Horton D.L."/>
            <person name="Alikhan N.F."/>
            <person name="Baker D."/>
            <person name="Gharbi K."/>
            <person name="Hall N."/>
            <person name="Watson M."/>
            <person name="Adriaenssens E.M."/>
            <person name="Foster-Nyarko E."/>
            <person name="Jarju S."/>
            <person name="Secka A."/>
            <person name="Antonio M."/>
            <person name="Oren A."/>
            <person name="Chaudhuri R.R."/>
            <person name="La Ragione R."/>
            <person name="Hildebrand F."/>
            <person name="Pallen M.J."/>
        </authorList>
    </citation>
    <scope>NUCLEOTIDE SEQUENCE</scope>
    <source>
        <strain evidence="7">2239</strain>
    </source>
</reference>
<feature type="domain" description="Nucleoside phosphorylase" evidence="6">
    <location>
        <begin position="21"/>
        <end position="216"/>
    </location>
</feature>
<comment type="caution">
    <text evidence="7">The sequence shown here is derived from an EMBL/GenBank/DDBJ whole genome shotgun (WGS) entry which is preliminary data.</text>
</comment>
<dbReference type="EC" id="2.4.2.3" evidence="1"/>
<dbReference type="GO" id="GO:0004850">
    <property type="term" value="F:uridine phosphorylase activity"/>
    <property type="evidence" value="ECO:0007669"/>
    <property type="project" value="UniProtKB-EC"/>
</dbReference>
<dbReference type="InterPro" id="IPR000845">
    <property type="entry name" value="Nucleoside_phosphorylase_d"/>
</dbReference>
<dbReference type="GO" id="GO:0006152">
    <property type="term" value="P:purine nucleoside catabolic process"/>
    <property type="evidence" value="ECO:0007669"/>
    <property type="project" value="TreeGrafter"/>
</dbReference>
<dbReference type="PANTHER" id="PTHR43691">
    <property type="entry name" value="URIDINE PHOSPHORYLASE"/>
    <property type="match status" value="1"/>
</dbReference>
<evidence type="ECO:0000313" key="7">
    <source>
        <dbReference type="EMBL" id="HIX05685.1"/>
    </source>
</evidence>
<dbReference type="InterPro" id="IPR035994">
    <property type="entry name" value="Nucleoside_phosphorylase_sf"/>
</dbReference>
<dbReference type="InterPro" id="IPR004402">
    <property type="entry name" value="DeoD-type"/>
</dbReference>
<gene>
    <name evidence="7" type="ORF">H9865_06245</name>
</gene>
<evidence type="ECO:0000256" key="5">
    <source>
        <dbReference type="ARBA" id="ARBA00048447"/>
    </source>
</evidence>
<evidence type="ECO:0000313" key="8">
    <source>
        <dbReference type="Proteomes" id="UP000824193"/>
    </source>
</evidence>